<keyword evidence="1" id="KW-0813">Transport</keyword>
<dbReference type="eggNOG" id="ENOG5031GI0">
    <property type="taxonomic scope" value="Bacteria"/>
</dbReference>
<dbReference type="GO" id="GO:0020037">
    <property type="term" value="F:heme binding"/>
    <property type="evidence" value="ECO:0007669"/>
    <property type="project" value="InterPro"/>
</dbReference>
<dbReference type="KEGG" id="dgg:DGI_1464"/>
<reference evidence="8" key="2">
    <citation type="submission" date="2013-07" db="EMBL/GenBank/DDBJ databases">
        <authorList>
            <person name="Morais-Silva F.O."/>
            <person name="Rezende A.M."/>
            <person name="Pimentel C."/>
            <person name="Resende D.M."/>
            <person name="Santos C.I."/>
            <person name="Clemente C."/>
            <person name="de Oliveira L.M."/>
            <person name="da Silva S.M."/>
            <person name="Costa D.A."/>
            <person name="Varela-Raposo A."/>
            <person name="Horacio E.C.A."/>
            <person name="Matos M."/>
            <person name="Flores O."/>
            <person name="Ruiz J.C."/>
            <person name="Rodrigues-Pousada C."/>
        </authorList>
    </citation>
    <scope>NUCLEOTIDE SEQUENCE [LARGE SCALE GENOMIC DNA]</scope>
    <source>
        <strain evidence="8">ATCC 19364 / DSM 1382 / NCIMB 9332 / VKM B-1759</strain>
    </source>
</reference>
<organism evidence="7 8">
    <name type="scientific">Megalodesulfovibrio gigas (strain ATCC 19364 / DSM 1382 / NCIMB 9332 / VKM B-1759)</name>
    <name type="common">Desulfovibrio gigas</name>
    <dbReference type="NCBI Taxonomy" id="1121448"/>
    <lineage>
        <taxon>Bacteria</taxon>
        <taxon>Pseudomonadati</taxon>
        <taxon>Thermodesulfobacteriota</taxon>
        <taxon>Desulfovibrionia</taxon>
        <taxon>Desulfovibrionales</taxon>
        <taxon>Desulfovibrionaceae</taxon>
        <taxon>Megalodesulfovibrio</taxon>
    </lineage>
</organism>
<dbReference type="InterPro" id="IPR020942">
    <property type="entry name" value="Cyt_c_III_dom"/>
</dbReference>
<evidence type="ECO:0000256" key="1">
    <source>
        <dbReference type="ARBA" id="ARBA00022448"/>
    </source>
</evidence>
<keyword evidence="5" id="KW-0408">Iron</keyword>
<dbReference type="Proteomes" id="UP000016587">
    <property type="component" value="Chromosome"/>
</dbReference>
<dbReference type="Pfam" id="PF02085">
    <property type="entry name" value="Cytochrom_CIII"/>
    <property type="match status" value="1"/>
</dbReference>
<proteinExistence type="predicted"/>
<dbReference type="Gene3D" id="3.90.10.10">
    <property type="entry name" value="Cytochrome C3"/>
    <property type="match status" value="1"/>
</dbReference>
<evidence type="ECO:0000313" key="8">
    <source>
        <dbReference type="Proteomes" id="UP000016587"/>
    </source>
</evidence>
<keyword evidence="3" id="KW-0479">Metal-binding</keyword>
<dbReference type="CDD" id="cd08168">
    <property type="entry name" value="Cytochrom_C3"/>
    <property type="match status" value="1"/>
</dbReference>
<feature type="domain" description="Class III cytochrome C" evidence="6">
    <location>
        <begin position="7"/>
        <end position="107"/>
    </location>
</feature>
<dbReference type="SUPFAM" id="SSF48695">
    <property type="entry name" value="Multiheme cytochromes"/>
    <property type="match status" value="1"/>
</dbReference>
<evidence type="ECO:0000256" key="3">
    <source>
        <dbReference type="ARBA" id="ARBA00022723"/>
    </source>
</evidence>
<sequence length="112" mass="12547">MQALDVPCKVVITAPEGEDPHPRFGKVEMSHAKHRNVSCVSCHHMFDGCGDFQKCADCHIDRDDRSYERGFYKAWHSESEISCRGCHKAMKAKNEQTGPIGCLQGCHEAAQK</sequence>
<dbReference type="GO" id="GO:0009055">
    <property type="term" value="F:electron transfer activity"/>
    <property type="evidence" value="ECO:0007669"/>
    <property type="project" value="InterPro"/>
</dbReference>
<dbReference type="AlphaFoldDB" id="T2GAI8"/>
<keyword evidence="4" id="KW-0249">Electron transport</keyword>
<reference evidence="7 8" key="1">
    <citation type="journal article" date="2013" name="J. Bacteriol.">
        <title>Roles of HynAB and Ech, the only two hydrogenases found in the model sulfate reducer Desulfovibrio gigas.</title>
        <authorList>
            <person name="Morais-Silva F.O."/>
            <person name="Santos C.I."/>
            <person name="Rodrigues R."/>
            <person name="Pereira I.A."/>
            <person name="Rodrigues-Pousada C."/>
        </authorList>
    </citation>
    <scope>NUCLEOTIDE SEQUENCE [LARGE SCALE GENOMIC DNA]</scope>
    <source>
        <strain evidence="8">ATCC 19364 / DSM 1382 / NCIMB 9332 / VKM B-1759</strain>
    </source>
</reference>
<dbReference type="PATRIC" id="fig|1121448.10.peg.1462"/>
<dbReference type="InterPro" id="IPR036280">
    <property type="entry name" value="Multihaem_cyt_sf"/>
</dbReference>
<evidence type="ECO:0000313" key="7">
    <source>
        <dbReference type="EMBL" id="AGW13308.1"/>
    </source>
</evidence>
<evidence type="ECO:0000256" key="2">
    <source>
        <dbReference type="ARBA" id="ARBA00022617"/>
    </source>
</evidence>
<dbReference type="HOGENOM" id="CLU_125874_3_0_7"/>
<dbReference type="EMBL" id="CP006585">
    <property type="protein sequence ID" value="AGW13308.1"/>
    <property type="molecule type" value="Genomic_DNA"/>
</dbReference>
<evidence type="ECO:0000259" key="6">
    <source>
        <dbReference type="Pfam" id="PF02085"/>
    </source>
</evidence>
<keyword evidence="8" id="KW-1185">Reference proteome</keyword>
<keyword evidence="2" id="KW-0349">Heme</keyword>
<dbReference type="GO" id="GO:0046872">
    <property type="term" value="F:metal ion binding"/>
    <property type="evidence" value="ECO:0007669"/>
    <property type="project" value="UniProtKB-KW"/>
</dbReference>
<gene>
    <name evidence="7" type="ORF">DGI_1464</name>
</gene>
<evidence type="ECO:0000256" key="4">
    <source>
        <dbReference type="ARBA" id="ARBA00022982"/>
    </source>
</evidence>
<accession>T2GAI8</accession>
<evidence type="ECO:0000256" key="5">
    <source>
        <dbReference type="ARBA" id="ARBA00023004"/>
    </source>
</evidence>
<protein>
    <submittedName>
        <fullName evidence="7">Putative Di-Tetraheme Cytochrome C3</fullName>
    </submittedName>
</protein>
<name>T2GAI8_MEGG1</name>